<evidence type="ECO:0000313" key="3">
    <source>
        <dbReference type="Proteomes" id="UP000019146"/>
    </source>
</evidence>
<protein>
    <recommendedName>
        <fullName evidence="4">Lipoprotein</fullName>
    </recommendedName>
</protein>
<keyword evidence="1" id="KW-0732">Signal</keyword>
<dbReference type="RefSeq" id="WP_148654372.1">
    <property type="nucleotide sequence ID" value="NZ_CP012747.1"/>
</dbReference>
<evidence type="ECO:0008006" key="4">
    <source>
        <dbReference type="Google" id="ProtNLM"/>
    </source>
</evidence>
<dbReference type="KEGG" id="bcai:K788_00003815"/>
<proteinExistence type="predicted"/>
<feature type="signal peptide" evidence="1">
    <location>
        <begin position="1"/>
        <end position="19"/>
    </location>
</feature>
<reference evidence="2 3" key="1">
    <citation type="journal article" date="2014" name="Genome Announc.">
        <title>Draft Genome Sequence of the Haloacid-Degrading Burkholderia caribensis Strain MBA4.</title>
        <authorList>
            <person name="Pan Y."/>
            <person name="Kong K.F."/>
            <person name="Tsang J.S."/>
        </authorList>
    </citation>
    <scope>NUCLEOTIDE SEQUENCE [LARGE SCALE GENOMIC DNA]</scope>
    <source>
        <strain evidence="2 3">MBA4</strain>
    </source>
</reference>
<evidence type="ECO:0000313" key="2">
    <source>
        <dbReference type="EMBL" id="ALL68218.1"/>
    </source>
</evidence>
<organism evidence="2 3">
    <name type="scientific">Paraburkholderia caribensis MBA4</name>
    <dbReference type="NCBI Taxonomy" id="1323664"/>
    <lineage>
        <taxon>Bacteria</taxon>
        <taxon>Pseudomonadati</taxon>
        <taxon>Pseudomonadota</taxon>
        <taxon>Betaproteobacteria</taxon>
        <taxon>Burkholderiales</taxon>
        <taxon>Burkholderiaceae</taxon>
        <taxon>Paraburkholderia</taxon>
    </lineage>
</organism>
<accession>A0A0P0RIA1</accession>
<dbReference type="AlphaFoldDB" id="A0A0P0RIA1"/>
<name>A0A0P0RIA1_9BURK</name>
<dbReference type="Proteomes" id="UP000019146">
    <property type="component" value="Chromosome 2"/>
</dbReference>
<dbReference type="GeneID" id="69975257"/>
<dbReference type="EMBL" id="CP012747">
    <property type="protein sequence ID" value="ALL68218.1"/>
    <property type="molecule type" value="Genomic_DNA"/>
</dbReference>
<gene>
    <name evidence="2" type="ORF">K788_00003815</name>
</gene>
<evidence type="ECO:0000256" key="1">
    <source>
        <dbReference type="SAM" id="SignalP"/>
    </source>
</evidence>
<sequence>MIKSSFLFWLLIFSQSAFAGEAITFDNPGLNVVLASGRIAGYYTAVEGNKSCDFYFFGSEDYARKDSNGYTVIDIQTFATQWEKFTYVERDRDFDIKGHIYRIGDKWIVQTTDEPPGCGGAVGLFTKGPNDDHPFIYSVKRRFSAVAIRVVSRKTYLYRRSGNSFKKGGGYLTEGDNVVALNTEGGFTNVRYTDPNYFSKKPGAVTVGWVRSSDLLDPFPPTPAK</sequence>
<feature type="chain" id="PRO_5006054354" description="Lipoprotein" evidence="1">
    <location>
        <begin position="20"/>
        <end position="225"/>
    </location>
</feature>